<dbReference type="InterPro" id="IPR036390">
    <property type="entry name" value="WH_DNA-bd_sf"/>
</dbReference>
<reference evidence="2" key="1">
    <citation type="journal article" date="2005" name="Environ. Microbiol.">
        <title>Genetic and functional properties of uncultivated thermophilic crenarchaeotes from a subsurface gold mine as revealed by analysis of genome fragments.</title>
        <authorList>
            <person name="Nunoura T."/>
            <person name="Hirayama H."/>
            <person name="Takami H."/>
            <person name="Oida H."/>
            <person name="Nishi S."/>
            <person name="Shimamura S."/>
            <person name="Suzuki Y."/>
            <person name="Inagaki F."/>
            <person name="Takai K."/>
            <person name="Nealson K.H."/>
            <person name="Horikoshi K."/>
        </authorList>
    </citation>
    <scope>NUCLEOTIDE SEQUENCE</scope>
</reference>
<dbReference type="Gene3D" id="2.60.120.10">
    <property type="entry name" value="Jelly Rolls"/>
    <property type="match status" value="1"/>
</dbReference>
<dbReference type="EMBL" id="AP011803">
    <property type="protein sequence ID" value="BAL59964.1"/>
    <property type="molecule type" value="Genomic_DNA"/>
</dbReference>
<dbReference type="GO" id="GO:0003677">
    <property type="term" value="F:DNA binding"/>
    <property type="evidence" value="ECO:0007669"/>
    <property type="project" value="InterPro"/>
</dbReference>
<feature type="domain" description="HTH crp-type" evidence="1">
    <location>
        <begin position="54"/>
        <end position="127"/>
    </location>
</feature>
<dbReference type="Pfam" id="PF13545">
    <property type="entry name" value="HTH_Crp_2"/>
    <property type="match status" value="1"/>
</dbReference>
<name>H5STW4_ACEAU</name>
<dbReference type="AlphaFoldDB" id="H5STW4"/>
<accession>H5STW4</accession>
<organism evidence="2">
    <name type="scientific">Acetithermum autotrophicum</name>
    <dbReference type="NCBI Taxonomy" id="1446466"/>
    <lineage>
        <taxon>Bacteria</taxon>
        <taxon>Candidatus Bipolaricaulota</taxon>
        <taxon>Candidatus Acetithermum</taxon>
    </lineage>
</organism>
<dbReference type="InterPro" id="IPR014710">
    <property type="entry name" value="RmlC-like_jellyroll"/>
</dbReference>
<dbReference type="PRINTS" id="PR00034">
    <property type="entry name" value="HTHCRP"/>
</dbReference>
<evidence type="ECO:0000259" key="1">
    <source>
        <dbReference type="PROSITE" id="PS51063"/>
    </source>
</evidence>
<protein>
    <submittedName>
        <fullName evidence="2">Hypothetical conserved protein</fullName>
    </submittedName>
</protein>
<dbReference type="SMART" id="SM00419">
    <property type="entry name" value="HTH_CRP"/>
    <property type="match status" value="1"/>
</dbReference>
<evidence type="ECO:0000313" key="2">
    <source>
        <dbReference type="EMBL" id="BAL59964.1"/>
    </source>
</evidence>
<dbReference type="GO" id="GO:0006355">
    <property type="term" value="P:regulation of DNA-templated transcription"/>
    <property type="evidence" value="ECO:0007669"/>
    <property type="project" value="InterPro"/>
</dbReference>
<dbReference type="InterPro" id="IPR012318">
    <property type="entry name" value="HTH_CRP"/>
</dbReference>
<dbReference type="SUPFAM" id="SSF46785">
    <property type="entry name" value="Winged helix' DNA-binding domain"/>
    <property type="match status" value="1"/>
</dbReference>
<gene>
    <name evidence="2" type="ORF">HGMM_OP4C600</name>
</gene>
<proteinExistence type="predicted"/>
<reference evidence="2" key="2">
    <citation type="journal article" date="2012" name="PLoS ONE">
        <title>A Deeply Branching Thermophilic Bacterium with an Ancient Acetyl-CoA Pathway Dominates a Subsurface Ecosystem.</title>
        <authorList>
            <person name="Takami H."/>
            <person name="Noguchi H."/>
            <person name="Takaki Y."/>
            <person name="Uchiyama I."/>
            <person name="Toyoda A."/>
            <person name="Nishi S."/>
            <person name="Chee G.-J."/>
            <person name="Arai W."/>
            <person name="Nunoura T."/>
            <person name="Itoh T."/>
            <person name="Hattori M."/>
            <person name="Takai K."/>
        </authorList>
    </citation>
    <scope>NUCLEOTIDE SEQUENCE</scope>
</reference>
<sequence>MSAVTLRQTRLAWLSQPDLHGIFAEHPSVLMWLMQQLSTQLGELRSALVETVYVESAARLTRKLMEVAERFGVRTPEGVLIDIKLSRDEWAALAGMAPETVSRVLHDLERRGWIALEGRHIRLLEEEKLRVHS</sequence>
<dbReference type="PROSITE" id="PS51063">
    <property type="entry name" value="HTH_CRP_2"/>
    <property type="match status" value="1"/>
</dbReference>